<dbReference type="Gene3D" id="3.30.429.10">
    <property type="entry name" value="Macrophage Migration Inhibitory Factor"/>
    <property type="match status" value="1"/>
</dbReference>
<keyword evidence="1" id="KW-0413">Isomerase</keyword>
<dbReference type="STRING" id="411945.GA0061102_1003175"/>
<dbReference type="PANTHER" id="PTHR37950">
    <property type="entry name" value="4-HYDROXYPHENYLACETATE CATABOLISM PROTEIN"/>
    <property type="match status" value="1"/>
</dbReference>
<accession>A0A1C3UFK1</accession>
<dbReference type="OrthoDB" id="9814215at2"/>
<evidence type="ECO:0000313" key="1">
    <source>
        <dbReference type="EMBL" id="SCB14251.1"/>
    </source>
</evidence>
<dbReference type="Proteomes" id="UP000199435">
    <property type="component" value="Unassembled WGS sequence"/>
</dbReference>
<dbReference type="InterPro" id="IPR014347">
    <property type="entry name" value="Tautomerase/MIF_sf"/>
</dbReference>
<keyword evidence="2" id="KW-1185">Reference proteome</keyword>
<gene>
    <name evidence="1" type="ORF">GA0061102_1003175</name>
</gene>
<reference evidence="2" key="1">
    <citation type="submission" date="2016-08" db="EMBL/GenBank/DDBJ databases">
        <authorList>
            <person name="Varghese N."/>
            <person name="Submissions Spin"/>
        </authorList>
    </citation>
    <scope>NUCLEOTIDE SEQUENCE [LARGE SCALE GENOMIC DNA]</scope>
    <source>
        <strain evidence="2">HAMBI 2971</strain>
    </source>
</reference>
<name>A0A1C3UFK1_9HYPH</name>
<dbReference type="CDD" id="cd00580">
    <property type="entry name" value="CHMI"/>
    <property type="match status" value="1"/>
</dbReference>
<protein>
    <submittedName>
        <fullName evidence="1">5-carboxymethyl-2-hydroxymuconate isomerase</fullName>
    </submittedName>
</protein>
<dbReference type="EMBL" id="FMAH01000003">
    <property type="protein sequence ID" value="SCB14251.1"/>
    <property type="molecule type" value="Genomic_DNA"/>
</dbReference>
<dbReference type="InterPro" id="IPR004220">
    <property type="entry name" value="5-COMe_2-OHmuconate_Isoase"/>
</dbReference>
<dbReference type="PANTHER" id="PTHR37950:SF1">
    <property type="entry name" value="4-HYDROXYPHENYLACETATE CATABOLISM PROTEIN"/>
    <property type="match status" value="1"/>
</dbReference>
<dbReference type="SUPFAM" id="SSF55331">
    <property type="entry name" value="Tautomerase/MIF"/>
    <property type="match status" value="1"/>
</dbReference>
<proteinExistence type="predicted"/>
<sequence length="128" mass="14312">MPHLAIEYSANLDGRPDIDALCERLLKTVLETGLFEIGAVRVRAFRADHYAIADKLPENAFVDLNFRIGKGRTADEKKRTGEAIFAAATEVLSPLFATPHFALSLEIREIDAELSWKKNAIHPRLRGK</sequence>
<dbReference type="Pfam" id="PF02962">
    <property type="entry name" value="CHMI"/>
    <property type="match status" value="1"/>
</dbReference>
<dbReference type="AlphaFoldDB" id="A0A1C3UFK1"/>
<organism evidence="1 2">
    <name type="scientific">Rhizobium miluonense</name>
    <dbReference type="NCBI Taxonomy" id="411945"/>
    <lineage>
        <taxon>Bacteria</taxon>
        <taxon>Pseudomonadati</taxon>
        <taxon>Pseudomonadota</taxon>
        <taxon>Alphaproteobacteria</taxon>
        <taxon>Hyphomicrobiales</taxon>
        <taxon>Rhizobiaceae</taxon>
        <taxon>Rhizobium/Agrobacterium group</taxon>
        <taxon>Rhizobium</taxon>
    </lineage>
</organism>
<dbReference type="RefSeq" id="WP_092844545.1">
    <property type="nucleotide sequence ID" value="NZ_FMAH01000003.1"/>
</dbReference>
<evidence type="ECO:0000313" key="2">
    <source>
        <dbReference type="Proteomes" id="UP000199435"/>
    </source>
</evidence>
<dbReference type="GO" id="GO:0008704">
    <property type="term" value="F:5-carboxymethyl-2-hydroxymuconate delta-isomerase activity"/>
    <property type="evidence" value="ECO:0007669"/>
    <property type="project" value="InterPro"/>
</dbReference>